<feature type="transmembrane region" description="Helical" evidence="1">
    <location>
        <begin position="24"/>
        <end position="48"/>
    </location>
</feature>
<reference evidence="3" key="1">
    <citation type="submission" date="2017-09" db="EMBL/GenBank/DDBJ databases">
        <title>Depth-based differentiation of microbial function through sediment-hosted aquifers and enrichment of novel symbionts in the deep terrestrial subsurface.</title>
        <authorList>
            <person name="Probst A.J."/>
            <person name="Ladd B."/>
            <person name="Jarett J.K."/>
            <person name="Geller-Mcgrath D.E."/>
            <person name="Sieber C.M.K."/>
            <person name="Emerson J.B."/>
            <person name="Anantharaman K."/>
            <person name="Thomas B.C."/>
            <person name="Malmstrom R."/>
            <person name="Stieglmeier M."/>
            <person name="Klingl A."/>
            <person name="Woyke T."/>
            <person name="Ryan C.M."/>
            <person name="Banfield J.F."/>
        </authorList>
    </citation>
    <scope>NUCLEOTIDE SEQUENCE [LARGE SCALE GENOMIC DNA]</scope>
</reference>
<name>A0A2M7IEA4_9BACT</name>
<accession>A0A2M7IEA4</accession>
<comment type="caution">
    <text evidence="2">The sequence shown here is derived from an EMBL/GenBank/DDBJ whole genome shotgun (WGS) entry which is preliminary data.</text>
</comment>
<keyword evidence="1" id="KW-0812">Transmembrane</keyword>
<feature type="transmembrane region" description="Helical" evidence="1">
    <location>
        <begin position="55"/>
        <end position="78"/>
    </location>
</feature>
<organism evidence="2 3">
    <name type="scientific">Candidatus Portnoybacteria bacterium CG_4_8_14_3_um_filter_44_15</name>
    <dbReference type="NCBI Taxonomy" id="1974803"/>
    <lineage>
        <taxon>Bacteria</taxon>
        <taxon>Candidatus Portnoyibacteriota</taxon>
    </lineage>
</organism>
<dbReference type="AlphaFoldDB" id="A0A2M7IEA4"/>
<evidence type="ECO:0000313" key="3">
    <source>
        <dbReference type="Proteomes" id="UP000231673"/>
    </source>
</evidence>
<dbReference type="EMBL" id="PFGW01000011">
    <property type="protein sequence ID" value="PIW74833.1"/>
    <property type="molecule type" value="Genomic_DNA"/>
</dbReference>
<gene>
    <name evidence="2" type="ORF">CO003_00480</name>
</gene>
<keyword evidence="1" id="KW-1133">Transmembrane helix</keyword>
<keyword evidence="1" id="KW-0472">Membrane</keyword>
<protein>
    <submittedName>
        <fullName evidence="2">Uncharacterized protein</fullName>
    </submittedName>
</protein>
<sequence length="86" mass="9672">MDNQDLPTTNEEKKEIVLSSKKKWFWLAVAIALISPVSGVILAVALLAESGMRRTGLIIFILSFIWGVASLYLTRWLMDNGYLPVF</sequence>
<dbReference type="Proteomes" id="UP000231673">
    <property type="component" value="Unassembled WGS sequence"/>
</dbReference>
<evidence type="ECO:0000256" key="1">
    <source>
        <dbReference type="SAM" id="Phobius"/>
    </source>
</evidence>
<proteinExistence type="predicted"/>
<evidence type="ECO:0000313" key="2">
    <source>
        <dbReference type="EMBL" id="PIW74833.1"/>
    </source>
</evidence>